<organism evidence="10 11">
    <name type="scientific">Merluccius polli</name>
    <name type="common">Benguela hake</name>
    <name type="synonym">Merluccius cadenati</name>
    <dbReference type="NCBI Taxonomy" id="89951"/>
    <lineage>
        <taxon>Eukaryota</taxon>
        <taxon>Metazoa</taxon>
        <taxon>Chordata</taxon>
        <taxon>Craniata</taxon>
        <taxon>Vertebrata</taxon>
        <taxon>Euteleostomi</taxon>
        <taxon>Actinopterygii</taxon>
        <taxon>Neopterygii</taxon>
        <taxon>Teleostei</taxon>
        <taxon>Neoteleostei</taxon>
        <taxon>Acanthomorphata</taxon>
        <taxon>Zeiogadaria</taxon>
        <taxon>Gadariae</taxon>
        <taxon>Gadiformes</taxon>
        <taxon>Gadoidei</taxon>
        <taxon>Merlucciidae</taxon>
        <taxon>Merluccius</taxon>
    </lineage>
</organism>
<accession>A0AA47MT62</accession>
<dbReference type="PANTHER" id="PTHR28607">
    <property type="entry name" value="EXPRESSED PROTEIN"/>
    <property type="match status" value="1"/>
</dbReference>
<gene>
    <name evidence="10" type="ORF">N1851_014476</name>
</gene>
<keyword evidence="3 9" id="KW-0812">Transmembrane</keyword>
<dbReference type="GO" id="GO:0016020">
    <property type="term" value="C:membrane"/>
    <property type="evidence" value="ECO:0007669"/>
    <property type="project" value="UniProtKB-SubCell"/>
</dbReference>
<comment type="subcellular location">
    <subcellularLocation>
        <location evidence="1">Membrane</location>
        <topology evidence="1">Single-pass type I membrane protein</topology>
    </subcellularLocation>
</comment>
<evidence type="ECO:0000256" key="4">
    <source>
        <dbReference type="ARBA" id="ARBA00022729"/>
    </source>
</evidence>
<evidence type="ECO:0000256" key="7">
    <source>
        <dbReference type="ARBA" id="ARBA00023180"/>
    </source>
</evidence>
<evidence type="ECO:0000313" key="10">
    <source>
        <dbReference type="EMBL" id="KAK0146228.1"/>
    </source>
</evidence>
<evidence type="ECO:0000313" key="11">
    <source>
        <dbReference type="Proteomes" id="UP001174136"/>
    </source>
</evidence>
<reference evidence="10" key="1">
    <citation type="journal article" date="2023" name="Front. Mar. Sci.">
        <title>A new Merluccius polli reference genome to investigate the effects of global change in West African waters.</title>
        <authorList>
            <person name="Mateo J.L."/>
            <person name="Blanco-Fernandez C."/>
            <person name="Garcia-Vazquez E."/>
            <person name="Machado-Schiaffino G."/>
        </authorList>
    </citation>
    <scope>NUCLEOTIDE SEQUENCE</scope>
    <source>
        <strain evidence="10">C29</strain>
        <tissue evidence="10">Fin</tissue>
    </source>
</reference>
<dbReference type="GO" id="GO:0005576">
    <property type="term" value="C:extracellular region"/>
    <property type="evidence" value="ECO:0007669"/>
    <property type="project" value="TreeGrafter"/>
</dbReference>
<dbReference type="AlphaFoldDB" id="A0AA47MT62"/>
<dbReference type="Pfam" id="PF06679">
    <property type="entry name" value="DUF1180"/>
    <property type="match status" value="1"/>
</dbReference>
<evidence type="ECO:0000256" key="8">
    <source>
        <dbReference type="SAM" id="MobiDB-lite"/>
    </source>
</evidence>
<dbReference type="PANTHER" id="PTHR28607:SF2">
    <property type="entry name" value="PROTEIN FAM174C"/>
    <property type="match status" value="1"/>
</dbReference>
<keyword evidence="7" id="KW-0325">Glycoprotein</keyword>
<comment type="caution">
    <text evidence="10">The sequence shown here is derived from an EMBL/GenBank/DDBJ whole genome shotgun (WGS) entry which is preliminary data.</text>
</comment>
<dbReference type="Proteomes" id="UP001174136">
    <property type="component" value="Unassembled WGS sequence"/>
</dbReference>
<keyword evidence="11" id="KW-1185">Reference proteome</keyword>
<evidence type="ECO:0000256" key="3">
    <source>
        <dbReference type="ARBA" id="ARBA00022692"/>
    </source>
</evidence>
<keyword evidence="5 9" id="KW-1133">Transmembrane helix</keyword>
<feature type="transmembrane region" description="Helical" evidence="9">
    <location>
        <begin position="58"/>
        <end position="78"/>
    </location>
</feature>
<keyword evidence="4" id="KW-0732">Signal</keyword>
<evidence type="ECO:0000256" key="5">
    <source>
        <dbReference type="ARBA" id="ARBA00022989"/>
    </source>
</evidence>
<keyword evidence="6 9" id="KW-0472">Membrane</keyword>
<evidence type="ECO:0000256" key="1">
    <source>
        <dbReference type="ARBA" id="ARBA00004479"/>
    </source>
</evidence>
<sequence length="121" mass="13480">MRTERLVSAVLVLVCAAAQKGRPAATRQPPVSPSVSNSTNSRVLLRGLAVDGMMIQRALYVLIGFTMLGVLYLLVRAVRMKRPLQKKYGLLENCDDGVELDPLESEEDNTMYEARTLRRSE</sequence>
<dbReference type="EMBL" id="JAOPHQ010002603">
    <property type="protein sequence ID" value="KAK0146228.1"/>
    <property type="molecule type" value="Genomic_DNA"/>
</dbReference>
<proteinExistence type="inferred from homology"/>
<evidence type="ECO:0000256" key="2">
    <source>
        <dbReference type="ARBA" id="ARBA00006986"/>
    </source>
</evidence>
<name>A0AA47MT62_MERPO</name>
<evidence type="ECO:0000256" key="9">
    <source>
        <dbReference type="SAM" id="Phobius"/>
    </source>
</evidence>
<dbReference type="InterPro" id="IPR009565">
    <property type="entry name" value="FAM174-like"/>
</dbReference>
<evidence type="ECO:0000256" key="6">
    <source>
        <dbReference type="ARBA" id="ARBA00023136"/>
    </source>
</evidence>
<comment type="similarity">
    <text evidence="2">Belongs to the FAM174 family.</text>
</comment>
<feature type="region of interest" description="Disordered" evidence="8">
    <location>
        <begin position="102"/>
        <end position="121"/>
    </location>
</feature>
<protein>
    <submittedName>
        <fullName evidence="10">Membrane protein C19orf24</fullName>
    </submittedName>
</protein>